<protein>
    <submittedName>
        <fullName evidence="1">Uncharacterized protein</fullName>
    </submittedName>
</protein>
<organism evidence="1 2">
    <name type="scientific">Bradyrhizobium australiense</name>
    <dbReference type="NCBI Taxonomy" id="2721161"/>
    <lineage>
        <taxon>Bacteria</taxon>
        <taxon>Pseudomonadati</taxon>
        <taxon>Pseudomonadota</taxon>
        <taxon>Alphaproteobacteria</taxon>
        <taxon>Hyphomicrobiales</taxon>
        <taxon>Nitrobacteraceae</taxon>
        <taxon>Bradyrhizobium</taxon>
    </lineage>
</organism>
<keyword evidence="2" id="KW-1185">Reference proteome</keyword>
<evidence type="ECO:0000313" key="1">
    <source>
        <dbReference type="EMBL" id="NOJ38412.1"/>
    </source>
</evidence>
<dbReference type="RefSeq" id="WP_171577702.1">
    <property type="nucleotide sequence ID" value="NZ_JAAVLX010000001.1"/>
</dbReference>
<reference evidence="1 2" key="1">
    <citation type="submission" date="2020-03" db="EMBL/GenBank/DDBJ databases">
        <title>Bradyrhizobium diversity isolated from nodules of Indigofera sp.</title>
        <authorList>
            <person name="Klepa M."/>
            <person name="Helene L."/>
            <person name="Hungria M."/>
        </authorList>
    </citation>
    <scope>NUCLEOTIDE SEQUENCE [LARGE SCALE GENOMIC DNA]</scope>
    <source>
        <strain evidence="1 2">WSM 1791</strain>
    </source>
</reference>
<evidence type="ECO:0000313" key="2">
    <source>
        <dbReference type="Proteomes" id="UP000544122"/>
    </source>
</evidence>
<dbReference type="Proteomes" id="UP000544122">
    <property type="component" value="Unassembled WGS sequence"/>
</dbReference>
<sequence>MDASAKHFDTSGKSRALLDHCAICKTPLRLPDRGLFGAIAGKIRPIEVAPARARSITQIHPADIVENQLLS</sequence>
<gene>
    <name evidence="1" type="ORF">HCN58_02065</name>
</gene>
<dbReference type="AlphaFoldDB" id="A0A7Y4GN77"/>
<name>A0A7Y4GN77_9BRAD</name>
<comment type="caution">
    <text evidence="1">The sequence shown here is derived from an EMBL/GenBank/DDBJ whole genome shotgun (WGS) entry which is preliminary data.</text>
</comment>
<proteinExistence type="predicted"/>
<accession>A0A7Y4GN77</accession>
<dbReference type="EMBL" id="JAAVLX010000001">
    <property type="protein sequence ID" value="NOJ38412.1"/>
    <property type="molecule type" value="Genomic_DNA"/>
</dbReference>